<dbReference type="PANTHER" id="PTHR34048">
    <property type="entry name" value="LOW-DENSITY RECEPTOR-LIKE PROTEIN"/>
    <property type="match status" value="1"/>
</dbReference>
<gene>
    <name evidence="3" type="ORF">FH972_007100</name>
</gene>
<organism evidence="3 4">
    <name type="scientific">Carpinus fangiana</name>
    <dbReference type="NCBI Taxonomy" id="176857"/>
    <lineage>
        <taxon>Eukaryota</taxon>
        <taxon>Viridiplantae</taxon>
        <taxon>Streptophyta</taxon>
        <taxon>Embryophyta</taxon>
        <taxon>Tracheophyta</taxon>
        <taxon>Spermatophyta</taxon>
        <taxon>Magnoliopsida</taxon>
        <taxon>eudicotyledons</taxon>
        <taxon>Gunneridae</taxon>
        <taxon>Pentapetalae</taxon>
        <taxon>rosids</taxon>
        <taxon>fabids</taxon>
        <taxon>Fagales</taxon>
        <taxon>Betulaceae</taxon>
        <taxon>Carpinus</taxon>
    </lineage>
</organism>
<keyword evidence="1" id="KW-0175">Coiled coil</keyword>
<reference evidence="3 4" key="1">
    <citation type="submission" date="2019-06" db="EMBL/GenBank/DDBJ databases">
        <title>A chromosomal-level reference genome of Carpinus fangiana (Coryloideae, Betulaceae).</title>
        <authorList>
            <person name="Yang X."/>
            <person name="Wang Z."/>
            <person name="Zhang L."/>
            <person name="Hao G."/>
            <person name="Liu J."/>
            <person name="Yang Y."/>
        </authorList>
    </citation>
    <scope>NUCLEOTIDE SEQUENCE [LARGE SCALE GENOMIC DNA]</scope>
    <source>
        <strain evidence="3">Cfa_2016G</strain>
        <tissue evidence="3">Leaf</tissue>
    </source>
</reference>
<dbReference type="PANTHER" id="PTHR34048:SF5">
    <property type="entry name" value="INNER MEMBRANE LOCALIZED PROTEIN"/>
    <property type="match status" value="1"/>
</dbReference>
<proteinExistence type="predicted"/>
<evidence type="ECO:0000256" key="1">
    <source>
        <dbReference type="SAM" id="Coils"/>
    </source>
</evidence>
<keyword evidence="2" id="KW-1133">Transmembrane helix</keyword>
<protein>
    <submittedName>
        <fullName evidence="3">Uncharacterized protein</fullName>
    </submittedName>
</protein>
<name>A0A5N6QUL5_9ROSI</name>
<evidence type="ECO:0000256" key="2">
    <source>
        <dbReference type="SAM" id="Phobius"/>
    </source>
</evidence>
<keyword evidence="4" id="KW-1185">Reference proteome</keyword>
<dbReference type="GO" id="GO:0009535">
    <property type="term" value="C:chloroplast thylakoid membrane"/>
    <property type="evidence" value="ECO:0007669"/>
    <property type="project" value="TreeGrafter"/>
</dbReference>
<evidence type="ECO:0000313" key="4">
    <source>
        <dbReference type="Proteomes" id="UP000327013"/>
    </source>
</evidence>
<dbReference type="Proteomes" id="UP000327013">
    <property type="component" value="Chromosome 2"/>
</dbReference>
<keyword evidence="2" id="KW-0472">Membrane</keyword>
<evidence type="ECO:0000313" key="3">
    <source>
        <dbReference type="EMBL" id="KAE8010764.1"/>
    </source>
</evidence>
<dbReference type="GO" id="GO:0009706">
    <property type="term" value="C:chloroplast inner membrane"/>
    <property type="evidence" value="ECO:0007669"/>
    <property type="project" value="TreeGrafter"/>
</dbReference>
<dbReference type="OrthoDB" id="1700403at2759"/>
<feature type="coiled-coil region" evidence="1">
    <location>
        <begin position="119"/>
        <end position="146"/>
    </location>
</feature>
<feature type="transmembrane region" description="Helical" evidence="2">
    <location>
        <begin position="72"/>
        <end position="92"/>
    </location>
</feature>
<dbReference type="AlphaFoldDB" id="A0A5N6QUL5"/>
<dbReference type="EMBL" id="CM017322">
    <property type="protein sequence ID" value="KAE8010764.1"/>
    <property type="molecule type" value="Genomic_DNA"/>
</dbReference>
<sequence>MAALPGSFSPIQNPQTHFLSGSLKPDRCLLNISSSDPSLGPTFQGKAKLTTYKRRFTVRAGGDGGKPSSASIFVGGFVLGGIVVGTLGCIYAPQISKALTGTDRKDLMRKLPKFIYDEEKALERTRKILTEKIAQLNSAIDDVSAQLRADDAPNGAAVNSDEVEASI</sequence>
<keyword evidence="2" id="KW-0812">Transmembrane</keyword>
<accession>A0A5N6QUL5</accession>
<dbReference type="InterPro" id="IPR040377">
    <property type="entry name" value="Ssl2009-like"/>
</dbReference>